<gene>
    <name evidence="1" type="ORF">DC363_11305</name>
</gene>
<dbReference type="AlphaFoldDB" id="A0A2T7FWF4"/>
<dbReference type="EMBL" id="QCYG01000006">
    <property type="protein sequence ID" value="PVA06503.1"/>
    <property type="molecule type" value="Genomic_DNA"/>
</dbReference>
<dbReference type="OrthoDB" id="7691491at2"/>
<name>A0A2T7FWF4_9RHOB</name>
<reference evidence="1 2" key="1">
    <citation type="submission" date="2018-04" db="EMBL/GenBank/DDBJ databases">
        <title>Pelagivirga bohaiensis gen. nov., sp. nov., a bacterium isolated from the Bohai Sea.</title>
        <authorList>
            <person name="Ji X."/>
        </authorList>
    </citation>
    <scope>NUCLEOTIDE SEQUENCE [LARGE SCALE GENOMIC DNA]</scope>
    <source>
        <strain evidence="1 2">BH-SD16</strain>
    </source>
</reference>
<dbReference type="Proteomes" id="UP000244817">
    <property type="component" value="Unassembled WGS sequence"/>
</dbReference>
<evidence type="ECO:0000313" key="1">
    <source>
        <dbReference type="EMBL" id="PVA06503.1"/>
    </source>
</evidence>
<organism evidence="1 2">
    <name type="scientific">Thalassorhabdomicrobium marinisediminis</name>
    <dbReference type="NCBI Taxonomy" id="2170577"/>
    <lineage>
        <taxon>Bacteria</taxon>
        <taxon>Pseudomonadati</taxon>
        <taxon>Pseudomonadota</taxon>
        <taxon>Alphaproteobacteria</taxon>
        <taxon>Rhodobacterales</taxon>
        <taxon>Paracoccaceae</taxon>
        <taxon>Thalassorhabdomicrobium</taxon>
    </lineage>
</organism>
<accession>A0A2T7FWF4</accession>
<keyword evidence="2" id="KW-1185">Reference proteome</keyword>
<comment type="caution">
    <text evidence="1">The sequence shown here is derived from an EMBL/GenBank/DDBJ whole genome shotgun (WGS) entry which is preliminary data.</text>
</comment>
<proteinExistence type="predicted"/>
<sequence>MAPPKRDTTGVLVRLHANTLNGLDDMIAKAGKDWSRPEMIRRILKERLTEEGYDVREWVD</sequence>
<evidence type="ECO:0008006" key="3">
    <source>
        <dbReference type="Google" id="ProtNLM"/>
    </source>
</evidence>
<protein>
    <recommendedName>
        <fullName evidence="3">Ribbon-helix-helix protein CopG domain-containing protein</fullName>
    </recommendedName>
</protein>
<evidence type="ECO:0000313" key="2">
    <source>
        <dbReference type="Proteomes" id="UP000244817"/>
    </source>
</evidence>